<comment type="caution">
    <text evidence="2">The sequence shown here is derived from an EMBL/GenBank/DDBJ whole genome shotgun (WGS) entry which is preliminary data.</text>
</comment>
<reference evidence="3 4" key="2">
    <citation type="submission" date="2021-01" db="EMBL/GenBank/DDBJ databases">
        <title>Genomic Encyclopedia of Type Strains, Phase IV (KMG-IV): sequencing the most valuable type-strain genomes for metagenomic binning, comparative biology and taxonomic classification.</title>
        <authorList>
            <person name="Goeker M."/>
        </authorList>
    </citation>
    <scope>NUCLEOTIDE SEQUENCE [LARGE SCALE GENOMIC DNA]</scope>
    <source>
        <strain evidence="3 4">DSM 6130</strain>
    </source>
</reference>
<dbReference type="EMBL" id="JAFBCY010000001">
    <property type="protein sequence ID" value="MBM7850837.1"/>
    <property type="molecule type" value="Genomic_DNA"/>
</dbReference>
<dbReference type="EMBL" id="BSFF01000002">
    <property type="protein sequence ID" value="GLK56132.1"/>
    <property type="molecule type" value="Genomic_DNA"/>
</dbReference>
<feature type="compositionally biased region" description="Basic and acidic residues" evidence="1">
    <location>
        <begin position="10"/>
        <end position="36"/>
    </location>
</feature>
<proteinExistence type="predicted"/>
<dbReference type="Proteomes" id="UP001143400">
    <property type="component" value="Unassembled WGS sequence"/>
</dbReference>
<organism evidence="2 5">
    <name type="scientific">Methylopila capsulata</name>
    <dbReference type="NCBI Taxonomy" id="61654"/>
    <lineage>
        <taxon>Bacteria</taxon>
        <taxon>Pseudomonadati</taxon>
        <taxon>Pseudomonadota</taxon>
        <taxon>Alphaproteobacteria</taxon>
        <taxon>Hyphomicrobiales</taxon>
        <taxon>Methylopilaceae</taxon>
        <taxon>Methylopila</taxon>
    </lineage>
</organism>
<feature type="region of interest" description="Disordered" evidence="1">
    <location>
        <begin position="1"/>
        <end position="50"/>
    </location>
</feature>
<keyword evidence="4" id="KW-1185">Reference proteome</keyword>
<dbReference type="Proteomes" id="UP000758856">
    <property type="component" value="Unassembled WGS sequence"/>
</dbReference>
<name>A0A9W6ITA1_9HYPH</name>
<reference evidence="2" key="3">
    <citation type="submission" date="2023-01" db="EMBL/GenBank/DDBJ databases">
        <authorList>
            <person name="Sun Q."/>
            <person name="Evtushenko L."/>
        </authorList>
    </citation>
    <scope>NUCLEOTIDE SEQUENCE</scope>
    <source>
        <strain evidence="2">VKM B-1606</strain>
    </source>
</reference>
<reference evidence="2" key="1">
    <citation type="journal article" date="2014" name="Int. J. Syst. Evol. Microbiol.">
        <title>Complete genome sequence of Corynebacterium casei LMG S-19264T (=DSM 44701T), isolated from a smear-ripened cheese.</title>
        <authorList>
            <consortium name="US DOE Joint Genome Institute (JGI-PGF)"/>
            <person name="Walter F."/>
            <person name="Albersmeier A."/>
            <person name="Kalinowski J."/>
            <person name="Ruckert C."/>
        </authorList>
    </citation>
    <scope>NUCLEOTIDE SEQUENCE</scope>
    <source>
        <strain evidence="2">VKM B-1606</strain>
    </source>
</reference>
<evidence type="ECO:0000313" key="2">
    <source>
        <dbReference type="EMBL" id="GLK56132.1"/>
    </source>
</evidence>
<accession>A0A9W6ITA1</accession>
<protein>
    <submittedName>
        <fullName evidence="2">Uncharacterized protein</fullName>
    </submittedName>
</protein>
<dbReference type="AlphaFoldDB" id="A0A9W6ITA1"/>
<evidence type="ECO:0000313" key="5">
    <source>
        <dbReference type="Proteomes" id="UP001143400"/>
    </source>
</evidence>
<sequence>MALVPGLRPITEDRPDVERSRRNARVESPELRREAQLRPTANPVDTFVRAPAPPQDNQFLALARGLGALNPALNRFLDSYADSARPEAEAAATRKLGGMTFEEARDAMKKGEITELQNPWFRAGWMKQFGQRMASWRAEQNATAYENDFDKDNDSADRLAADGMKEDLEAFGDDKHFVAGYTPTASAAAGKLRSAQAQYKSERLNSDTRDNVYSDFLTTVKAAKEDGKSPEEIQALIRGKYKGNRELLNVPNKDQDREVLRVASSLADEGDFATAKALLESDRTGDDGTKLGALKDNREFAADALRVLALAERERDKRAHDGGLDTRMSFLDQAKAGKLDAKKLVEFHKANPGVLEESDVTGYITRNEMTLEHLRKEREKARLEGRAAVSTSRLLSNDLILGEDGRLPFLGDGYVLNKQGERVAVSGEKRREQAISTKMELEDAEAARQMKAAEKAPDADAKRGQIALQTFNRKVDWLSRNGAVNPQWKNVMEAGAAGASIVTTSGADLPPSVASGFETYKQLHAKSPRLLGAHLKDGKAIEFYEAARVAEQYLGQDQKEALQTAVTATRGDFTGDQSQALRLRQDDLRSKARGTSEWFGRNKPANESYAMAEIEKLGGLYLRLGLSTDNALTEAAKVYKSRTVQVNGTDLYLGDRNAPPDFAAVVEQSIRDFVEDNPDEGLEADDIVVAPGTGTGVWSLIDRTNGRPIRLNGKAAFTFEDLTRASAERLAKKAAAEAERPAMVAGRRAAAAKTARDFTGKLGAKEMFREGSPTRWLLDQFDATAEPTIPNQAP</sequence>
<dbReference type="RefSeq" id="WP_204949208.1">
    <property type="nucleotide sequence ID" value="NZ_BSFF01000002.1"/>
</dbReference>
<evidence type="ECO:0000256" key="1">
    <source>
        <dbReference type="SAM" id="MobiDB-lite"/>
    </source>
</evidence>
<evidence type="ECO:0000313" key="4">
    <source>
        <dbReference type="Proteomes" id="UP000758856"/>
    </source>
</evidence>
<gene>
    <name evidence="2" type="ORF">GCM10008170_21510</name>
    <name evidence="3" type="ORF">JOD31_001049</name>
</gene>
<evidence type="ECO:0000313" key="3">
    <source>
        <dbReference type="EMBL" id="MBM7850837.1"/>
    </source>
</evidence>